<keyword evidence="1" id="KW-1133">Transmembrane helix</keyword>
<dbReference type="AlphaFoldDB" id="A0A2M6R9G6"/>
<keyword evidence="1" id="KW-0472">Membrane</keyword>
<reference evidence="3" key="1">
    <citation type="submission" date="2017-09" db="EMBL/GenBank/DDBJ databases">
        <title>Depth-based differentiation of microbial function through sediment-hosted aquifers and enrichment of novel symbionts in the deep terrestrial subsurface.</title>
        <authorList>
            <person name="Probst A.J."/>
            <person name="Ladd B."/>
            <person name="Jarett J.K."/>
            <person name="Geller-Mcgrath D.E."/>
            <person name="Sieber C.M.K."/>
            <person name="Emerson J.B."/>
            <person name="Anantharaman K."/>
            <person name="Thomas B.C."/>
            <person name="Malmstrom R."/>
            <person name="Stieglmeier M."/>
            <person name="Klingl A."/>
            <person name="Woyke T."/>
            <person name="Ryan C.M."/>
            <person name="Banfield J.F."/>
        </authorList>
    </citation>
    <scope>NUCLEOTIDE SEQUENCE [LARGE SCALE GENOMIC DNA]</scope>
</reference>
<organism evidence="2 3">
    <name type="scientific">Candidatus Berkelbacteria bacterium CG10_big_fil_rev_8_21_14_0_10_43_14</name>
    <dbReference type="NCBI Taxonomy" id="1974515"/>
    <lineage>
        <taxon>Bacteria</taxon>
        <taxon>Candidatus Berkelbacteria</taxon>
    </lineage>
</organism>
<feature type="transmembrane region" description="Helical" evidence="1">
    <location>
        <begin position="30"/>
        <end position="48"/>
    </location>
</feature>
<comment type="caution">
    <text evidence="2">The sequence shown here is derived from an EMBL/GenBank/DDBJ whole genome shotgun (WGS) entry which is preliminary data.</text>
</comment>
<accession>A0A2M6R9G6</accession>
<evidence type="ECO:0000313" key="3">
    <source>
        <dbReference type="Proteomes" id="UP000231162"/>
    </source>
</evidence>
<feature type="transmembrane region" description="Helical" evidence="1">
    <location>
        <begin position="54"/>
        <end position="72"/>
    </location>
</feature>
<dbReference type="Proteomes" id="UP000231162">
    <property type="component" value="Unassembled WGS sequence"/>
</dbReference>
<evidence type="ECO:0000313" key="2">
    <source>
        <dbReference type="EMBL" id="PIS07284.1"/>
    </source>
</evidence>
<protein>
    <submittedName>
        <fullName evidence="2">Uncharacterized protein</fullName>
    </submittedName>
</protein>
<sequence>MTARTTNQIKKTDDTVTFSVPEFVAYERTLVWFAIFFILFALAVVLSVYSHDVFLLIIVILGSVVFYQLTLAQPTTSKFLISPQGVTFKQKEYPWNTFQSFSLYERDNHAILHLEPLGNSNSIIVPIPRTQHKEELVHILRSIIPQRLHPRATFGDWLLGFTRF</sequence>
<name>A0A2M6R9G6_9BACT</name>
<evidence type="ECO:0000256" key="1">
    <source>
        <dbReference type="SAM" id="Phobius"/>
    </source>
</evidence>
<dbReference type="EMBL" id="PEZX01000003">
    <property type="protein sequence ID" value="PIS07284.1"/>
    <property type="molecule type" value="Genomic_DNA"/>
</dbReference>
<gene>
    <name evidence="2" type="ORF">COT79_00120</name>
</gene>
<proteinExistence type="predicted"/>
<keyword evidence="1" id="KW-0812">Transmembrane</keyword>